<dbReference type="AlphaFoldDB" id="A0A166T8I3"/>
<evidence type="ECO:0000256" key="2">
    <source>
        <dbReference type="ARBA" id="ARBA00022454"/>
    </source>
</evidence>
<proteinExistence type="inferred from homology"/>
<feature type="domain" description="Chromosome segregation protein Spc25 C-terminal" evidence="11">
    <location>
        <begin position="172"/>
        <end position="240"/>
    </location>
</feature>
<dbReference type="Pfam" id="PF08234">
    <property type="entry name" value="Spindle_Spc25"/>
    <property type="match status" value="1"/>
</dbReference>
<evidence type="ECO:0000256" key="3">
    <source>
        <dbReference type="ARBA" id="ARBA00022618"/>
    </source>
</evidence>
<keyword evidence="8 9" id="KW-0137">Centromere</keyword>
<evidence type="ECO:0000256" key="8">
    <source>
        <dbReference type="ARBA" id="ARBA00023328"/>
    </source>
</evidence>
<evidence type="ECO:0000256" key="5">
    <source>
        <dbReference type="ARBA" id="ARBA00022838"/>
    </source>
</evidence>
<feature type="coiled-coil region" evidence="10">
    <location>
        <begin position="49"/>
        <end position="142"/>
    </location>
</feature>
<evidence type="ECO:0000259" key="11">
    <source>
        <dbReference type="Pfam" id="PF08234"/>
    </source>
</evidence>
<dbReference type="GO" id="GO:0031262">
    <property type="term" value="C:Ndc80 complex"/>
    <property type="evidence" value="ECO:0007669"/>
    <property type="project" value="InterPro"/>
</dbReference>
<dbReference type="CDD" id="cd23784">
    <property type="entry name" value="RWD_Spc25"/>
    <property type="match status" value="1"/>
</dbReference>
<keyword evidence="7 9" id="KW-0131">Cell cycle</keyword>
<keyword evidence="4 9" id="KW-0498">Mitosis</keyword>
<comment type="subunit">
    <text evidence="9">Component of the NDC80 complex.</text>
</comment>
<gene>
    <name evidence="12" type="ORF">FIBSPDRAFT_1038341</name>
</gene>
<evidence type="ECO:0000256" key="1">
    <source>
        <dbReference type="ARBA" id="ARBA00006379"/>
    </source>
</evidence>
<comment type="similarity">
    <text evidence="1 9">Belongs to the SPC25 family.</text>
</comment>
<keyword evidence="6 10" id="KW-0175">Coiled coil</keyword>
<dbReference type="GO" id="GO:0005634">
    <property type="term" value="C:nucleus"/>
    <property type="evidence" value="ECO:0007669"/>
    <property type="project" value="UniProtKB-SubCell"/>
</dbReference>
<dbReference type="GO" id="GO:0051301">
    <property type="term" value="P:cell division"/>
    <property type="evidence" value="ECO:0007669"/>
    <property type="project" value="UniProtKB-UniRule"/>
</dbReference>
<accession>A0A166T8I3</accession>
<sequence>MSQPSRAPKFDLSDILAQPHPQIDLRLDAFEASTRKFLKALSNYHERAIVEITKRRERHAAEKKKLNEKASAAESETTQCKVREIELVAELEREQEEKRDAEQGAASFKRQLFALREKCASVDVEIEQYRALTSNLQREKNKESATLHAHAAYASPELRTCENRLRSVIEGIKEDQILVRFSHIDRLDTDKEFSFVLDVGSRIYRVLTITPVLPTMPIFLEELNESRDFYGFIKAVRAGFEELASPQGY</sequence>
<evidence type="ECO:0000256" key="7">
    <source>
        <dbReference type="ARBA" id="ARBA00023306"/>
    </source>
</evidence>
<dbReference type="PANTHER" id="PTHR14281">
    <property type="entry name" value="KINETOCHORE PROTEIN SPC25-RELATED"/>
    <property type="match status" value="1"/>
</dbReference>
<dbReference type="STRING" id="436010.A0A166T8I3"/>
<evidence type="ECO:0000313" key="13">
    <source>
        <dbReference type="Proteomes" id="UP000076532"/>
    </source>
</evidence>
<keyword evidence="9" id="KW-0539">Nucleus</keyword>
<evidence type="ECO:0000256" key="10">
    <source>
        <dbReference type="SAM" id="Coils"/>
    </source>
</evidence>
<evidence type="ECO:0000256" key="4">
    <source>
        <dbReference type="ARBA" id="ARBA00022776"/>
    </source>
</evidence>
<evidence type="ECO:0000256" key="9">
    <source>
        <dbReference type="RuleBase" id="RU367150"/>
    </source>
</evidence>
<dbReference type="InterPro" id="IPR013255">
    <property type="entry name" value="Spc25_C"/>
</dbReference>
<name>A0A166T8I3_9AGAM</name>
<evidence type="ECO:0000256" key="6">
    <source>
        <dbReference type="ARBA" id="ARBA00023054"/>
    </source>
</evidence>
<keyword evidence="5 9" id="KW-0995">Kinetochore</keyword>
<dbReference type="InterPro" id="IPR045143">
    <property type="entry name" value="Spc25"/>
</dbReference>
<evidence type="ECO:0000313" key="12">
    <source>
        <dbReference type="EMBL" id="KZP30340.1"/>
    </source>
</evidence>
<dbReference type="PANTHER" id="PTHR14281:SF0">
    <property type="entry name" value="KINETOCHORE PROTEIN SPC25"/>
    <property type="match status" value="1"/>
</dbReference>
<dbReference type="GO" id="GO:0007059">
    <property type="term" value="P:chromosome segregation"/>
    <property type="evidence" value="ECO:0007669"/>
    <property type="project" value="InterPro"/>
</dbReference>
<dbReference type="Proteomes" id="UP000076532">
    <property type="component" value="Unassembled WGS sequence"/>
</dbReference>
<comment type="function">
    <text evidence="9">Acts as a component of the essential kinetochore-associated NDC80 complex, which is required for chromosome segregation and spindle checkpoint activity.</text>
</comment>
<reference evidence="12 13" key="1">
    <citation type="journal article" date="2016" name="Mol. Biol. Evol.">
        <title>Comparative Genomics of Early-Diverging Mushroom-Forming Fungi Provides Insights into the Origins of Lignocellulose Decay Capabilities.</title>
        <authorList>
            <person name="Nagy L.G."/>
            <person name="Riley R."/>
            <person name="Tritt A."/>
            <person name="Adam C."/>
            <person name="Daum C."/>
            <person name="Floudas D."/>
            <person name="Sun H."/>
            <person name="Yadav J.S."/>
            <person name="Pangilinan J."/>
            <person name="Larsson K.H."/>
            <person name="Matsuura K."/>
            <person name="Barry K."/>
            <person name="Labutti K."/>
            <person name="Kuo R."/>
            <person name="Ohm R.A."/>
            <person name="Bhattacharya S.S."/>
            <person name="Shirouzu T."/>
            <person name="Yoshinaga Y."/>
            <person name="Martin F.M."/>
            <person name="Grigoriev I.V."/>
            <person name="Hibbett D.S."/>
        </authorList>
    </citation>
    <scope>NUCLEOTIDE SEQUENCE [LARGE SCALE GENOMIC DNA]</scope>
    <source>
        <strain evidence="12 13">CBS 109695</strain>
    </source>
</reference>
<keyword evidence="3 9" id="KW-0132">Cell division</keyword>
<organism evidence="12 13">
    <name type="scientific">Athelia psychrophila</name>
    <dbReference type="NCBI Taxonomy" id="1759441"/>
    <lineage>
        <taxon>Eukaryota</taxon>
        <taxon>Fungi</taxon>
        <taxon>Dikarya</taxon>
        <taxon>Basidiomycota</taxon>
        <taxon>Agaricomycotina</taxon>
        <taxon>Agaricomycetes</taxon>
        <taxon>Agaricomycetidae</taxon>
        <taxon>Atheliales</taxon>
        <taxon>Atheliaceae</taxon>
        <taxon>Athelia</taxon>
    </lineage>
</organism>
<keyword evidence="13" id="KW-1185">Reference proteome</keyword>
<keyword evidence="2 9" id="KW-0158">Chromosome</keyword>
<dbReference type="Gene3D" id="3.30.457.50">
    <property type="entry name" value="Chromosome segregation protein Spc25"/>
    <property type="match status" value="1"/>
</dbReference>
<dbReference type="EMBL" id="KV417494">
    <property type="protein sequence ID" value="KZP30340.1"/>
    <property type="molecule type" value="Genomic_DNA"/>
</dbReference>
<comment type="subcellular location">
    <subcellularLocation>
        <location evidence="9">Nucleus</location>
    </subcellularLocation>
    <subcellularLocation>
        <location evidence="9">Chromosome</location>
        <location evidence="9">Centromere</location>
        <location evidence="9">Kinetochore</location>
    </subcellularLocation>
</comment>
<protein>
    <recommendedName>
        <fullName evidence="9">Kinetochore protein SPC25</fullName>
    </recommendedName>
</protein>
<dbReference type="OrthoDB" id="4056921at2759"/>